<reference evidence="2 3" key="1">
    <citation type="submission" date="2015-06" db="EMBL/GenBank/DDBJ databases">
        <title>Draft genome assembly of filamentous brackish cyanobacterium Limnoraphis robusta strain CS-951.</title>
        <authorList>
            <person name="Willis A."/>
            <person name="Parks M."/>
            <person name="Burford M.A."/>
        </authorList>
    </citation>
    <scope>NUCLEOTIDE SEQUENCE [LARGE SCALE GENOMIC DNA]</scope>
    <source>
        <strain evidence="2 3">CS-951</strain>
    </source>
</reference>
<feature type="domain" description="N-acetyltransferase" evidence="1">
    <location>
        <begin position="10"/>
        <end position="175"/>
    </location>
</feature>
<protein>
    <submittedName>
        <fullName evidence="2">Acetyltransferase</fullName>
    </submittedName>
</protein>
<dbReference type="InterPro" id="IPR000182">
    <property type="entry name" value="GNAT_dom"/>
</dbReference>
<accession>A0A0F5YI64</accession>
<proteinExistence type="predicted"/>
<dbReference type="Pfam" id="PF13302">
    <property type="entry name" value="Acetyltransf_3"/>
    <property type="match status" value="1"/>
</dbReference>
<dbReference type="SUPFAM" id="SSF55729">
    <property type="entry name" value="Acyl-CoA N-acyltransferases (Nat)"/>
    <property type="match status" value="1"/>
</dbReference>
<evidence type="ECO:0000313" key="2">
    <source>
        <dbReference type="EMBL" id="KKD37895.1"/>
    </source>
</evidence>
<dbReference type="PATRIC" id="fig|1637645.4.peg.6403"/>
<evidence type="ECO:0000259" key="1">
    <source>
        <dbReference type="PROSITE" id="PS51186"/>
    </source>
</evidence>
<dbReference type="Proteomes" id="UP000033607">
    <property type="component" value="Unassembled WGS sequence"/>
</dbReference>
<dbReference type="InterPro" id="IPR016181">
    <property type="entry name" value="Acyl_CoA_acyltransferase"/>
</dbReference>
<name>A0A0F5YI64_9CYAN</name>
<sequence>MSILFQTDRLIIRNWEPEQDASQAFEIYGDPEVMYFISPPLETVEMVRSRLQERVEQDNIRKNGTGSWAVIDKETEEIVGAILLVSLPDNDGIPTTNYEIGWHFRKASWGKGYATEAAQKILGYGFTILRLPVIYAVVKPENRRSINVTQRLGMKPLGLTNEYYGVELSLFKLEDTDYYEQKKSIASRN</sequence>
<organism evidence="2 3">
    <name type="scientific">Limnoraphis robusta CS-951</name>
    <dbReference type="NCBI Taxonomy" id="1637645"/>
    <lineage>
        <taxon>Bacteria</taxon>
        <taxon>Bacillati</taxon>
        <taxon>Cyanobacteriota</taxon>
        <taxon>Cyanophyceae</taxon>
        <taxon>Oscillatoriophycideae</taxon>
        <taxon>Oscillatoriales</taxon>
        <taxon>Sirenicapillariaceae</taxon>
        <taxon>Limnoraphis</taxon>
    </lineage>
</organism>
<dbReference type="GO" id="GO:0016747">
    <property type="term" value="F:acyltransferase activity, transferring groups other than amino-acyl groups"/>
    <property type="evidence" value="ECO:0007669"/>
    <property type="project" value="InterPro"/>
</dbReference>
<dbReference type="PANTHER" id="PTHR43792:SF1">
    <property type="entry name" value="N-ACETYLTRANSFERASE DOMAIN-CONTAINING PROTEIN"/>
    <property type="match status" value="1"/>
</dbReference>
<dbReference type="OrthoDB" id="512181at2"/>
<dbReference type="EMBL" id="LATL02000328">
    <property type="protein sequence ID" value="KKD37895.1"/>
    <property type="molecule type" value="Genomic_DNA"/>
</dbReference>
<dbReference type="AlphaFoldDB" id="A0A0F5YI64"/>
<dbReference type="RefSeq" id="WP_046278747.1">
    <property type="nucleotide sequence ID" value="NZ_LATL02000328.1"/>
</dbReference>
<comment type="caution">
    <text evidence="2">The sequence shown here is derived from an EMBL/GenBank/DDBJ whole genome shotgun (WGS) entry which is preliminary data.</text>
</comment>
<gene>
    <name evidence="2" type="ORF">WN50_11820</name>
</gene>
<dbReference type="PROSITE" id="PS51186">
    <property type="entry name" value="GNAT"/>
    <property type="match status" value="1"/>
</dbReference>
<dbReference type="Gene3D" id="3.40.630.30">
    <property type="match status" value="1"/>
</dbReference>
<evidence type="ECO:0000313" key="3">
    <source>
        <dbReference type="Proteomes" id="UP000033607"/>
    </source>
</evidence>
<dbReference type="PANTHER" id="PTHR43792">
    <property type="entry name" value="GNAT FAMILY, PUTATIVE (AFU_ORTHOLOGUE AFUA_3G00765)-RELATED-RELATED"/>
    <property type="match status" value="1"/>
</dbReference>
<dbReference type="InterPro" id="IPR051531">
    <property type="entry name" value="N-acetyltransferase"/>
</dbReference>
<keyword evidence="2" id="KW-0808">Transferase</keyword>